<dbReference type="RefSeq" id="WP_185270711.1">
    <property type="nucleotide sequence ID" value="NZ_CP055156.1"/>
</dbReference>
<evidence type="ECO:0000313" key="1">
    <source>
        <dbReference type="EMBL" id="QNF34230.1"/>
    </source>
</evidence>
<dbReference type="AlphaFoldDB" id="A0A7G7GAP6"/>
<reference evidence="1 2" key="1">
    <citation type="journal article" date="2018" name="Int. J. Syst. Evol. Microbiol.">
        <title>Adhaeribacter swui sp. nov., isolated from wet mud.</title>
        <authorList>
            <person name="Kim D.U."/>
            <person name="Kim K.W."/>
            <person name="Kang M.S."/>
            <person name="Kim J.Y."/>
            <person name="Jang J.H."/>
            <person name="Kim M.K."/>
        </authorList>
    </citation>
    <scope>NUCLEOTIDE SEQUENCE [LARGE SCALE GENOMIC DNA]</scope>
    <source>
        <strain evidence="1 2">KCTC 52873</strain>
    </source>
</reference>
<dbReference type="EMBL" id="CP055156">
    <property type="protein sequence ID" value="QNF34230.1"/>
    <property type="molecule type" value="Genomic_DNA"/>
</dbReference>
<dbReference type="Proteomes" id="UP000515237">
    <property type="component" value="Chromosome"/>
</dbReference>
<name>A0A7G7GAP6_9BACT</name>
<sequence>MRPELEEIKTLEGFIKGTLPPDKTQDVQIRLLWNQTWQAGLHQQNVAYWAIQAAGRQQLRAELNAIHNRLFP</sequence>
<gene>
    <name evidence="1" type="ORF">HUW51_16435</name>
</gene>
<organism evidence="1 2">
    <name type="scientific">Adhaeribacter swui</name>
    <dbReference type="NCBI Taxonomy" id="2086471"/>
    <lineage>
        <taxon>Bacteria</taxon>
        <taxon>Pseudomonadati</taxon>
        <taxon>Bacteroidota</taxon>
        <taxon>Cytophagia</taxon>
        <taxon>Cytophagales</taxon>
        <taxon>Hymenobacteraceae</taxon>
        <taxon>Adhaeribacter</taxon>
    </lineage>
</organism>
<protein>
    <submittedName>
        <fullName evidence="1">Uncharacterized protein</fullName>
    </submittedName>
</protein>
<keyword evidence="2" id="KW-1185">Reference proteome</keyword>
<dbReference type="KEGG" id="aswu:HUW51_16435"/>
<accession>A0A7G7GAP6</accession>
<evidence type="ECO:0000313" key="2">
    <source>
        <dbReference type="Proteomes" id="UP000515237"/>
    </source>
</evidence>
<proteinExistence type="predicted"/>